<dbReference type="EMBL" id="MU151337">
    <property type="protein sequence ID" value="KAF9444939.1"/>
    <property type="molecule type" value="Genomic_DNA"/>
</dbReference>
<dbReference type="GO" id="GO:0005506">
    <property type="term" value="F:iron ion binding"/>
    <property type="evidence" value="ECO:0007669"/>
    <property type="project" value="InterPro"/>
</dbReference>
<keyword evidence="5 9" id="KW-0479">Metal-binding</keyword>
<dbReference type="CDD" id="cd11065">
    <property type="entry name" value="CYP64-like"/>
    <property type="match status" value="1"/>
</dbReference>
<keyword evidence="11" id="KW-0732">Signal</keyword>
<dbReference type="AlphaFoldDB" id="A0A9P6C0U7"/>
<dbReference type="InterPro" id="IPR002401">
    <property type="entry name" value="Cyt_P450_E_grp-I"/>
</dbReference>
<keyword evidence="6 10" id="KW-0560">Oxidoreductase</keyword>
<evidence type="ECO:0000256" key="2">
    <source>
        <dbReference type="ARBA" id="ARBA00005179"/>
    </source>
</evidence>
<evidence type="ECO:0000256" key="6">
    <source>
        <dbReference type="ARBA" id="ARBA00023002"/>
    </source>
</evidence>
<reference evidence="12" key="1">
    <citation type="submission" date="2020-11" db="EMBL/GenBank/DDBJ databases">
        <authorList>
            <consortium name="DOE Joint Genome Institute"/>
            <person name="Ahrendt S."/>
            <person name="Riley R."/>
            <person name="Andreopoulos W."/>
            <person name="Labutti K."/>
            <person name="Pangilinan J."/>
            <person name="Ruiz-Duenas F.J."/>
            <person name="Barrasa J.M."/>
            <person name="Sanchez-Garcia M."/>
            <person name="Camarero S."/>
            <person name="Miyauchi S."/>
            <person name="Serrano A."/>
            <person name="Linde D."/>
            <person name="Babiker R."/>
            <person name="Drula E."/>
            <person name="Ayuso-Fernandez I."/>
            <person name="Pacheco R."/>
            <person name="Padilla G."/>
            <person name="Ferreira P."/>
            <person name="Barriuso J."/>
            <person name="Kellner H."/>
            <person name="Castanera R."/>
            <person name="Alfaro M."/>
            <person name="Ramirez L."/>
            <person name="Pisabarro A.G."/>
            <person name="Kuo A."/>
            <person name="Tritt A."/>
            <person name="Lipzen A."/>
            <person name="He G."/>
            <person name="Yan M."/>
            <person name="Ng V."/>
            <person name="Cullen D."/>
            <person name="Martin F."/>
            <person name="Rosso M.-N."/>
            <person name="Henrissat B."/>
            <person name="Hibbett D."/>
            <person name="Martinez A.T."/>
            <person name="Grigoriev I.V."/>
        </authorList>
    </citation>
    <scope>NUCLEOTIDE SEQUENCE</scope>
    <source>
        <strain evidence="12">MF-IS2</strain>
    </source>
</reference>
<keyword evidence="8 10" id="KW-0503">Monooxygenase</keyword>
<comment type="pathway">
    <text evidence="2">Secondary metabolite biosynthesis.</text>
</comment>
<protein>
    <submittedName>
        <fullName evidence="12">Cytochrome P450</fullName>
    </submittedName>
</protein>
<evidence type="ECO:0000313" key="12">
    <source>
        <dbReference type="EMBL" id="KAF9444939.1"/>
    </source>
</evidence>
<dbReference type="GO" id="GO:0016705">
    <property type="term" value="F:oxidoreductase activity, acting on paired donors, with incorporation or reduction of molecular oxygen"/>
    <property type="evidence" value="ECO:0007669"/>
    <property type="project" value="InterPro"/>
</dbReference>
<comment type="caution">
    <text evidence="12">The sequence shown here is derived from an EMBL/GenBank/DDBJ whole genome shotgun (WGS) entry which is preliminary data.</text>
</comment>
<keyword evidence="4 9" id="KW-0349">Heme</keyword>
<evidence type="ECO:0000256" key="5">
    <source>
        <dbReference type="ARBA" id="ARBA00022723"/>
    </source>
</evidence>
<keyword evidence="13" id="KW-1185">Reference proteome</keyword>
<dbReference type="InterPro" id="IPR017972">
    <property type="entry name" value="Cyt_P450_CS"/>
</dbReference>
<evidence type="ECO:0000256" key="3">
    <source>
        <dbReference type="ARBA" id="ARBA00010617"/>
    </source>
</evidence>
<proteinExistence type="inferred from homology"/>
<dbReference type="PROSITE" id="PS00086">
    <property type="entry name" value="CYTOCHROME_P450"/>
    <property type="match status" value="1"/>
</dbReference>
<name>A0A9P6C0U7_9AGAR</name>
<dbReference type="Gene3D" id="1.10.630.10">
    <property type="entry name" value="Cytochrome P450"/>
    <property type="match status" value="1"/>
</dbReference>
<feature type="signal peptide" evidence="11">
    <location>
        <begin position="1"/>
        <end position="16"/>
    </location>
</feature>
<sequence length="517" mass="58144">MTTQTNILAAALLVSALIFWRRPRKQYPPGPKRYPILGNLFDIPKAHAYKKFAQYSKDLDSDIIYLDAAGTPFIILNSLEASVELLDKRSARYSDRQHSTMSYELVGCWRLFVVSPYNDEWRESRRIMVKHLSASNQTLILSRVRDFVRKSLLPNFLTSPEDFLTHIRNGVGGSIISLTYGLPIKRVADPWINLADEAMQCITSSAVPGKYAVDVLPFLKYLPEWFPGAGFQKEARRSREIVRRFFRDPFEATRKGIEDSSVQHSFLSQCLEDETENRGHREQLLENIGGSFIAGGTDTSVTAVKTLVAVLLLYPEVQMKAQAEIDAVIGSNRLPDFGDKPSLPYINAVVKEVLRWEPPIPSGFPHKSTEDDTYKGYFIPKGSIVMGNTWAIMHDEKTFPTPSKFDPERFLTPQGQLKKDKNIPDPEVVATFGFGRRICPGMDIGTAGFWLAAASIIACFNISPALNKSGEPEVPEIEYLGKELVSHPEPFKCRIEPRSEQAVSLVQSECNEASEYI</sequence>
<evidence type="ECO:0000256" key="7">
    <source>
        <dbReference type="ARBA" id="ARBA00023004"/>
    </source>
</evidence>
<organism evidence="12 13">
    <name type="scientific">Macrolepiota fuliginosa MF-IS2</name>
    <dbReference type="NCBI Taxonomy" id="1400762"/>
    <lineage>
        <taxon>Eukaryota</taxon>
        <taxon>Fungi</taxon>
        <taxon>Dikarya</taxon>
        <taxon>Basidiomycota</taxon>
        <taxon>Agaricomycotina</taxon>
        <taxon>Agaricomycetes</taxon>
        <taxon>Agaricomycetidae</taxon>
        <taxon>Agaricales</taxon>
        <taxon>Agaricineae</taxon>
        <taxon>Agaricaceae</taxon>
        <taxon>Macrolepiota</taxon>
    </lineage>
</organism>
<evidence type="ECO:0000256" key="8">
    <source>
        <dbReference type="ARBA" id="ARBA00023033"/>
    </source>
</evidence>
<comment type="similarity">
    <text evidence="3 10">Belongs to the cytochrome P450 family.</text>
</comment>
<feature type="chain" id="PRO_5040212745" evidence="11">
    <location>
        <begin position="17"/>
        <end position="517"/>
    </location>
</feature>
<evidence type="ECO:0000256" key="1">
    <source>
        <dbReference type="ARBA" id="ARBA00001971"/>
    </source>
</evidence>
<dbReference type="InterPro" id="IPR036396">
    <property type="entry name" value="Cyt_P450_sf"/>
</dbReference>
<dbReference type="PANTHER" id="PTHR46300">
    <property type="entry name" value="P450, PUTATIVE (EUROFUNG)-RELATED-RELATED"/>
    <property type="match status" value="1"/>
</dbReference>
<keyword evidence="7 9" id="KW-0408">Iron</keyword>
<evidence type="ECO:0000256" key="11">
    <source>
        <dbReference type="SAM" id="SignalP"/>
    </source>
</evidence>
<gene>
    <name evidence="12" type="ORF">P691DRAFT_834050</name>
</gene>
<evidence type="ECO:0000256" key="10">
    <source>
        <dbReference type="RuleBase" id="RU000461"/>
    </source>
</evidence>
<evidence type="ECO:0000256" key="9">
    <source>
        <dbReference type="PIRSR" id="PIRSR602401-1"/>
    </source>
</evidence>
<dbReference type="Proteomes" id="UP000807342">
    <property type="component" value="Unassembled WGS sequence"/>
</dbReference>
<evidence type="ECO:0000256" key="4">
    <source>
        <dbReference type="ARBA" id="ARBA00022617"/>
    </source>
</evidence>
<dbReference type="SUPFAM" id="SSF48264">
    <property type="entry name" value="Cytochrome P450"/>
    <property type="match status" value="1"/>
</dbReference>
<dbReference type="PANTHER" id="PTHR46300:SF7">
    <property type="entry name" value="P450, PUTATIVE (EUROFUNG)-RELATED"/>
    <property type="match status" value="1"/>
</dbReference>
<dbReference type="GO" id="GO:0004497">
    <property type="term" value="F:monooxygenase activity"/>
    <property type="evidence" value="ECO:0007669"/>
    <property type="project" value="UniProtKB-KW"/>
</dbReference>
<accession>A0A9P6C0U7</accession>
<dbReference type="OrthoDB" id="2789670at2759"/>
<feature type="binding site" description="axial binding residue" evidence="9">
    <location>
        <position position="439"/>
    </location>
    <ligand>
        <name>heme</name>
        <dbReference type="ChEBI" id="CHEBI:30413"/>
    </ligand>
    <ligandPart>
        <name>Fe</name>
        <dbReference type="ChEBI" id="CHEBI:18248"/>
    </ligandPart>
</feature>
<comment type="cofactor">
    <cofactor evidence="1 9">
        <name>heme</name>
        <dbReference type="ChEBI" id="CHEBI:30413"/>
    </cofactor>
</comment>
<dbReference type="InterPro" id="IPR050364">
    <property type="entry name" value="Cytochrome_P450_fung"/>
</dbReference>
<evidence type="ECO:0000313" key="13">
    <source>
        <dbReference type="Proteomes" id="UP000807342"/>
    </source>
</evidence>
<dbReference type="PRINTS" id="PR00463">
    <property type="entry name" value="EP450I"/>
</dbReference>
<dbReference type="Pfam" id="PF00067">
    <property type="entry name" value="p450"/>
    <property type="match status" value="1"/>
</dbReference>
<dbReference type="InterPro" id="IPR001128">
    <property type="entry name" value="Cyt_P450"/>
</dbReference>
<dbReference type="GO" id="GO:0020037">
    <property type="term" value="F:heme binding"/>
    <property type="evidence" value="ECO:0007669"/>
    <property type="project" value="InterPro"/>
</dbReference>